<dbReference type="RefSeq" id="WP_010021598.1">
    <property type="nucleotide sequence ID" value="NZ_AZDS01000001.1"/>
</dbReference>
<accession>A0A0C1Q2Q8</accession>
<reference evidence="8 10" key="2">
    <citation type="submission" date="2019-10" db="EMBL/GenBank/DDBJ databases">
        <title>Genome sequencing of Lactobacillus fructivorans.</title>
        <authorList>
            <person name="Kim K."/>
        </authorList>
    </citation>
    <scope>NUCLEOTIDE SEQUENCE [LARGE SCALE GENOMIC DNA]</scope>
    <source>
        <strain evidence="8 10">LF543</strain>
    </source>
</reference>
<dbReference type="AlphaFoldDB" id="A0A0C1Q2Q8"/>
<feature type="transmembrane region" description="Helical" evidence="6">
    <location>
        <begin position="20"/>
        <end position="43"/>
    </location>
</feature>
<dbReference type="Pfam" id="PF01027">
    <property type="entry name" value="Bax1-I"/>
    <property type="match status" value="1"/>
</dbReference>
<feature type="transmembrane region" description="Helical" evidence="6">
    <location>
        <begin position="55"/>
        <end position="75"/>
    </location>
</feature>
<evidence type="ECO:0000256" key="3">
    <source>
        <dbReference type="ARBA" id="ARBA00022692"/>
    </source>
</evidence>
<keyword evidence="3 6" id="KW-0812">Transmembrane</keyword>
<evidence type="ECO:0000256" key="2">
    <source>
        <dbReference type="ARBA" id="ARBA00010350"/>
    </source>
</evidence>
<name>A0A0C1Q2Q8_9LACO</name>
<evidence type="ECO:0000256" key="1">
    <source>
        <dbReference type="ARBA" id="ARBA00004141"/>
    </source>
</evidence>
<gene>
    <name evidence="8" type="ORF">LF543_02805</name>
    <name evidence="7" type="ORF">LfDm3_0503</name>
</gene>
<feature type="transmembrane region" description="Helical" evidence="6">
    <location>
        <begin position="201"/>
        <end position="228"/>
    </location>
</feature>
<feature type="transmembrane region" description="Helical" evidence="6">
    <location>
        <begin position="165"/>
        <end position="181"/>
    </location>
</feature>
<keyword evidence="5 6" id="KW-0472">Membrane</keyword>
<evidence type="ECO:0000256" key="5">
    <source>
        <dbReference type="ARBA" id="ARBA00023136"/>
    </source>
</evidence>
<dbReference type="EMBL" id="CP045562">
    <property type="protein sequence ID" value="QFX92546.1"/>
    <property type="molecule type" value="Genomic_DNA"/>
</dbReference>
<dbReference type="PANTHER" id="PTHR23291:SF50">
    <property type="entry name" value="PROTEIN LIFEGUARD 4"/>
    <property type="match status" value="1"/>
</dbReference>
<dbReference type="OrthoDB" id="9793828at2"/>
<evidence type="ECO:0000256" key="4">
    <source>
        <dbReference type="ARBA" id="ARBA00022989"/>
    </source>
</evidence>
<proteinExistence type="inferred from homology"/>
<dbReference type="Proteomes" id="UP000031397">
    <property type="component" value="Unassembled WGS sequence"/>
</dbReference>
<organism evidence="7 9">
    <name type="scientific">Fructilactobacillus fructivorans</name>
    <dbReference type="NCBI Taxonomy" id="1614"/>
    <lineage>
        <taxon>Bacteria</taxon>
        <taxon>Bacillati</taxon>
        <taxon>Bacillota</taxon>
        <taxon>Bacilli</taxon>
        <taxon>Lactobacillales</taxon>
        <taxon>Lactobacillaceae</taxon>
        <taxon>Fructilactobacillus</taxon>
    </lineage>
</organism>
<comment type="similarity">
    <text evidence="2 6">Belongs to the BI1 family.</text>
</comment>
<comment type="subcellular location">
    <subcellularLocation>
        <location evidence="1">Membrane</location>
        <topology evidence="1">Multi-pass membrane protein</topology>
    </subcellularLocation>
</comment>
<evidence type="ECO:0000256" key="6">
    <source>
        <dbReference type="RuleBase" id="RU004379"/>
    </source>
</evidence>
<evidence type="ECO:0000313" key="7">
    <source>
        <dbReference type="EMBL" id="KID42098.1"/>
    </source>
</evidence>
<dbReference type="PATRIC" id="fig|1614.10.peg.170"/>
<feature type="transmembrane region" description="Helical" evidence="6">
    <location>
        <begin position="109"/>
        <end position="128"/>
    </location>
</feature>
<dbReference type="EMBL" id="JOJZ01000010">
    <property type="protein sequence ID" value="KID42098.1"/>
    <property type="molecule type" value="Genomic_DNA"/>
</dbReference>
<evidence type="ECO:0000313" key="9">
    <source>
        <dbReference type="Proteomes" id="UP000031397"/>
    </source>
</evidence>
<feature type="transmembrane region" description="Helical" evidence="6">
    <location>
        <begin position="140"/>
        <end position="158"/>
    </location>
</feature>
<keyword evidence="4 6" id="KW-1133">Transmembrane helix</keyword>
<protein>
    <submittedName>
        <fullName evidence="8">BAX inhibitor (BI)-1/YccA family protein</fullName>
    </submittedName>
    <submittedName>
        <fullName evidence="7">Integral membrane protein, interacts with FtsH</fullName>
    </submittedName>
</protein>
<evidence type="ECO:0000313" key="10">
    <source>
        <dbReference type="Proteomes" id="UP000327194"/>
    </source>
</evidence>
<dbReference type="InterPro" id="IPR006214">
    <property type="entry name" value="Bax_inhibitor_1-related"/>
</dbReference>
<dbReference type="GO" id="GO:0005886">
    <property type="term" value="C:plasma membrane"/>
    <property type="evidence" value="ECO:0007669"/>
    <property type="project" value="TreeGrafter"/>
</dbReference>
<dbReference type="Proteomes" id="UP000327194">
    <property type="component" value="Chromosome"/>
</dbReference>
<dbReference type="KEGG" id="lfv:LF543_02805"/>
<dbReference type="CDD" id="cd10432">
    <property type="entry name" value="BI-1-like_bacterial"/>
    <property type="match status" value="1"/>
</dbReference>
<reference evidence="7 9" key="1">
    <citation type="submission" date="2014-06" db="EMBL/GenBank/DDBJ databases">
        <title>Functional and comparative genomic analyses of the Drosophila gut microbiota identify candidate symbiosis factors.</title>
        <authorList>
            <person name="Newell P.D."/>
            <person name="Chaston J.M."/>
            <person name="Douglas A.E."/>
        </authorList>
    </citation>
    <scope>NUCLEOTIDE SEQUENCE [LARGE SCALE GENOMIC DNA]</scope>
    <source>
        <strain evidence="7 9">DmCS_002</strain>
    </source>
</reference>
<sequence>MNNFDGESGRRMVGDNAGLNAFFTKVYGIMGIAVLISAISAYLSSVFMPNISSGASGLVILVVWFIISFVISGFAQSNPTLSFIGLLVFSVLTGFSLSYIFIAFNLGTIGAALVSSASIFLVMSAIGFTTHKDLTKLSTQLFAALIALIIAMVINLFLRNPWIELFISAIGIIIFTALSATDTQNLKKMYNQYAGEINVNGLAISGALQLYLDFLNLFTFLLEIFGIFGNNRD</sequence>
<evidence type="ECO:0000313" key="8">
    <source>
        <dbReference type="EMBL" id="QFX92546.1"/>
    </source>
</evidence>
<keyword evidence="9" id="KW-1185">Reference proteome</keyword>
<dbReference type="PANTHER" id="PTHR23291">
    <property type="entry name" value="BAX INHIBITOR-RELATED"/>
    <property type="match status" value="1"/>
</dbReference>
<dbReference type="GeneID" id="74913190"/>
<feature type="transmembrane region" description="Helical" evidence="6">
    <location>
        <begin position="81"/>
        <end position="102"/>
    </location>
</feature>